<dbReference type="Proteomes" id="UP000198615">
    <property type="component" value="Unassembled WGS sequence"/>
</dbReference>
<evidence type="ECO:0000256" key="5">
    <source>
        <dbReference type="SAM" id="SignalP"/>
    </source>
</evidence>
<dbReference type="PROSITE" id="PS01039">
    <property type="entry name" value="SBP_BACTERIAL_3"/>
    <property type="match status" value="1"/>
</dbReference>
<comment type="subcellular location">
    <subcellularLocation>
        <location evidence="1">Cell envelope</location>
    </subcellularLocation>
</comment>
<accession>A0A8G2EY84</accession>
<comment type="similarity">
    <text evidence="2 4">Belongs to the bacterial solute-binding protein 3 family.</text>
</comment>
<dbReference type="Gene3D" id="3.40.190.10">
    <property type="entry name" value="Periplasmic binding protein-like II"/>
    <property type="match status" value="2"/>
</dbReference>
<name>A0A8G2EY84_9PROT</name>
<dbReference type="PANTHER" id="PTHR35936">
    <property type="entry name" value="MEMBRANE-BOUND LYTIC MUREIN TRANSGLYCOSYLASE F"/>
    <property type="match status" value="1"/>
</dbReference>
<gene>
    <name evidence="7" type="ORF">SAMN05660686_01546</name>
</gene>
<evidence type="ECO:0000313" key="8">
    <source>
        <dbReference type="Proteomes" id="UP000198615"/>
    </source>
</evidence>
<organism evidence="7 8">
    <name type="scientific">Thalassobaculum litoreum DSM 18839</name>
    <dbReference type="NCBI Taxonomy" id="1123362"/>
    <lineage>
        <taxon>Bacteria</taxon>
        <taxon>Pseudomonadati</taxon>
        <taxon>Pseudomonadota</taxon>
        <taxon>Alphaproteobacteria</taxon>
        <taxon>Rhodospirillales</taxon>
        <taxon>Thalassobaculaceae</taxon>
        <taxon>Thalassobaculum</taxon>
    </lineage>
</organism>
<dbReference type="InterPro" id="IPR001638">
    <property type="entry name" value="Solute-binding_3/MltF_N"/>
</dbReference>
<sequence length="285" mass="30095">MKKLTTLLAVAALATGVATAASAADWGKGSSVRIATEGAYAPWNYTDSSGNLVGFEVDLYKDLCARLELECTLQQQAWEGIIPALQAGKYDAIMAGMSITEKRMEVITFSRSYAATPGVFVVKSDGPFADLKTDVDAVTMSELDDAEKAAIATVKEAFAGKTIGVQIATTHENFLNEFIAGDVTVKTYDTQENLDLDLQAGRVDAALAAMSYWKPLLEKDEGKGLKIVGPGFTGGPFGNGVGAGIRKEDQALADMFSKAIGEAIADGTLSKLAIEHFGFDASAKE</sequence>
<keyword evidence="3 5" id="KW-0732">Signal</keyword>
<dbReference type="EMBL" id="FNBW01000004">
    <property type="protein sequence ID" value="SDF52624.1"/>
    <property type="molecule type" value="Genomic_DNA"/>
</dbReference>
<comment type="caution">
    <text evidence="7">The sequence shown here is derived from an EMBL/GenBank/DDBJ whole genome shotgun (WGS) entry which is preliminary data.</text>
</comment>
<dbReference type="InterPro" id="IPR018313">
    <property type="entry name" value="SBP_3_CS"/>
</dbReference>
<dbReference type="Pfam" id="PF00497">
    <property type="entry name" value="SBP_bac_3"/>
    <property type="match status" value="1"/>
</dbReference>
<evidence type="ECO:0000256" key="1">
    <source>
        <dbReference type="ARBA" id="ARBA00004196"/>
    </source>
</evidence>
<feature type="chain" id="PRO_5034536795" evidence="5">
    <location>
        <begin position="24"/>
        <end position="285"/>
    </location>
</feature>
<proteinExistence type="inferred from homology"/>
<dbReference type="GO" id="GO:0030313">
    <property type="term" value="C:cell envelope"/>
    <property type="evidence" value="ECO:0007669"/>
    <property type="project" value="UniProtKB-SubCell"/>
</dbReference>
<feature type="signal peptide" evidence="5">
    <location>
        <begin position="1"/>
        <end position="23"/>
    </location>
</feature>
<dbReference type="SUPFAM" id="SSF53850">
    <property type="entry name" value="Periplasmic binding protein-like II"/>
    <property type="match status" value="1"/>
</dbReference>
<evidence type="ECO:0000313" key="7">
    <source>
        <dbReference type="EMBL" id="SDF52624.1"/>
    </source>
</evidence>
<protein>
    <submittedName>
        <fullName evidence="7">Amino acid ABC transporter substrate-binding protein, PAAT family (TC 3.A.1.3.-)</fullName>
    </submittedName>
</protein>
<dbReference type="SMART" id="SM00062">
    <property type="entry name" value="PBPb"/>
    <property type="match status" value="1"/>
</dbReference>
<evidence type="ECO:0000256" key="3">
    <source>
        <dbReference type="ARBA" id="ARBA00022729"/>
    </source>
</evidence>
<reference evidence="7 8" key="1">
    <citation type="submission" date="2016-10" db="EMBL/GenBank/DDBJ databases">
        <authorList>
            <person name="Varghese N."/>
            <person name="Submissions S."/>
        </authorList>
    </citation>
    <scope>NUCLEOTIDE SEQUENCE [LARGE SCALE GENOMIC DNA]</scope>
    <source>
        <strain evidence="7 8">DSM 18839</strain>
    </source>
</reference>
<feature type="domain" description="Solute-binding protein family 3/N-terminal" evidence="6">
    <location>
        <begin position="31"/>
        <end position="280"/>
    </location>
</feature>
<dbReference type="AlphaFoldDB" id="A0A8G2EY84"/>
<evidence type="ECO:0000256" key="2">
    <source>
        <dbReference type="ARBA" id="ARBA00010333"/>
    </source>
</evidence>
<evidence type="ECO:0000256" key="4">
    <source>
        <dbReference type="RuleBase" id="RU003744"/>
    </source>
</evidence>
<dbReference type="PANTHER" id="PTHR35936:SF19">
    <property type="entry name" value="AMINO-ACID-BINDING PROTEIN YXEM-RELATED"/>
    <property type="match status" value="1"/>
</dbReference>
<dbReference type="RefSeq" id="WP_093149400.1">
    <property type="nucleotide sequence ID" value="NZ_FNBW01000004.1"/>
</dbReference>
<evidence type="ECO:0000259" key="6">
    <source>
        <dbReference type="SMART" id="SM00062"/>
    </source>
</evidence>
<keyword evidence="8" id="KW-1185">Reference proteome</keyword>
<dbReference type="OrthoDB" id="9807134at2"/>